<accession>A0A6M6E6X5</accession>
<sequence length="85" mass="9718">MTSYLVALRVDERNICYSNYQIIEADNKEAARHTYNEINECSYFYGEVLAKVNDVNEVKPYLDKLSNAMVLLELAFKGSLTKADS</sequence>
<organism evidence="1 2">
    <name type="scientific">Priestia megaterium</name>
    <name type="common">Bacillus megaterium</name>
    <dbReference type="NCBI Taxonomy" id="1404"/>
    <lineage>
        <taxon>Bacteria</taxon>
        <taxon>Bacillati</taxon>
        <taxon>Bacillota</taxon>
        <taxon>Bacilli</taxon>
        <taxon>Bacillales</taxon>
        <taxon>Bacillaceae</taxon>
        <taxon>Priestia</taxon>
    </lineage>
</organism>
<dbReference type="RefSeq" id="WP_171778263.1">
    <property type="nucleotide sequence ID" value="NZ_CP045273.1"/>
</dbReference>
<name>A0A6M6E6X5_PRIMG</name>
<dbReference type="EMBL" id="CP045273">
    <property type="protein sequence ID" value="QJX80277.1"/>
    <property type="molecule type" value="Genomic_DNA"/>
</dbReference>
<protein>
    <submittedName>
        <fullName evidence="1">Uncharacterized protein</fullName>
    </submittedName>
</protein>
<gene>
    <name evidence="1" type="ORF">FDZ14_29720</name>
</gene>
<reference evidence="1 2" key="1">
    <citation type="submission" date="2019-10" db="EMBL/GenBank/DDBJ databases">
        <title>Complete genome sequences for adaption low water activity.</title>
        <authorList>
            <person name="Zhao L."/>
            <person name="Zhong J."/>
        </authorList>
    </citation>
    <scope>NUCLEOTIDE SEQUENCE [LARGE SCALE GENOMIC DNA]</scope>
    <source>
        <strain evidence="1 2">FDU301</strain>
        <plasmid evidence="2">pfdu301a</plasmid>
    </source>
</reference>
<dbReference type="AlphaFoldDB" id="A0A6M6E6X5"/>
<geneLocation type="plasmid" evidence="2">
    <name>pfdu301a</name>
</geneLocation>
<evidence type="ECO:0000313" key="2">
    <source>
        <dbReference type="Proteomes" id="UP000501076"/>
    </source>
</evidence>
<dbReference type="Proteomes" id="UP000501076">
    <property type="component" value="Plasmid pFDU301A"/>
</dbReference>
<evidence type="ECO:0000313" key="1">
    <source>
        <dbReference type="EMBL" id="QJX80277.1"/>
    </source>
</evidence>
<keyword evidence="1" id="KW-0614">Plasmid</keyword>
<proteinExistence type="predicted"/>